<name>A0ABU6CIK2_9ACTN</name>
<reference evidence="2 3" key="1">
    <citation type="submission" date="2022-10" db="EMBL/GenBank/DDBJ databases">
        <authorList>
            <person name="Xie J."/>
            <person name="Shen N."/>
        </authorList>
    </citation>
    <scope>NUCLEOTIDE SEQUENCE [LARGE SCALE GENOMIC DNA]</scope>
    <source>
        <strain evidence="2 3">DSM 41681</strain>
    </source>
</reference>
<protein>
    <recommendedName>
        <fullName evidence="4">XRE family transcriptional regulator</fullName>
    </recommendedName>
</protein>
<evidence type="ECO:0000313" key="2">
    <source>
        <dbReference type="EMBL" id="MEB3964279.1"/>
    </source>
</evidence>
<feature type="region of interest" description="Disordered" evidence="1">
    <location>
        <begin position="1"/>
        <end position="24"/>
    </location>
</feature>
<dbReference type="EMBL" id="JAOZYB010000308">
    <property type="protein sequence ID" value="MEB3964279.1"/>
    <property type="molecule type" value="Genomic_DNA"/>
</dbReference>
<evidence type="ECO:0000313" key="3">
    <source>
        <dbReference type="Proteomes" id="UP001352223"/>
    </source>
</evidence>
<dbReference type="RefSeq" id="WP_324772002.1">
    <property type="nucleotide sequence ID" value="NZ_BAAATS010000022.1"/>
</dbReference>
<comment type="caution">
    <text evidence="2">The sequence shown here is derived from an EMBL/GenBank/DDBJ whole genome shotgun (WGS) entry which is preliminary data.</text>
</comment>
<gene>
    <name evidence="2" type="ORF">OKJ48_29155</name>
</gene>
<accession>A0ABU6CIK2</accession>
<evidence type="ECO:0000256" key="1">
    <source>
        <dbReference type="SAM" id="MobiDB-lite"/>
    </source>
</evidence>
<keyword evidence="3" id="KW-1185">Reference proteome</keyword>
<organism evidence="2 3">
    <name type="scientific">Streptomyces kunmingensis</name>
    <dbReference type="NCBI Taxonomy" id="68225"/>
    <lineage>
        <taxon>Bacteria</taxon>
        <taxon>Bacillati</taxon>
        <taxon>Actinomycetota</taxon>
        <taxon>Actinomycetes</taxon>
        <taxon>Kitasatosporales</taxon>
        <taxon>Streptomycetaceae</taxon>
        <taxon>Streptomyces</taxon>
    </lineage>
</organism>
<dbReference type="Proteomes" id="UP001352223">
    <property type="component" value="Unassembled WGS sequence"/>
</dbReference>
<evidence type="ECO:0008006" key="4">
    <source>
        <dbReference type="Google" id="ProtNLM"/>
    </source>
</evidence>
<dbReference type="InterPro" id="IPR001387">
    <property type="entry name" value="Cro/C1-type_HTH"/>
</dbReference>
<dbReference type="CDD" id="cd00093">
    <property type="entry name" value="HTH_XRE"/>
    <property type="match status" value="1"/>
</dbReference>
<proteinExistence type="predicted"/>
<sequence>MNQPGQRPEAGRPDGTDEHGTAGGVTFGAAFQQALKASGLSLQRLHHHLAQRGVSISPVTLSHWQRGRSQPERQESLRAVAEVENILRIPRGTLQSLLSHRRPRGRAVAKGQEMSEALSRVVTPGAPLERALGPDAYRFNENLVTLSVQEKLYIDEYGCIARYTVSHVVRATRDGVRHLTAHHNLDDPDTPSVQVTVECGRLEALHFRQELRSAVFDIGFGRALGQGDTAIVEYTLDVGPRWKPSNHHERTLPIPVRQYLLHIFFHARHVPSAVYGYYRPSSEAPREDVRLLSLDASHSVHLLPAKCGAGIYGISWERYSAAGKPPKLPDRAAAQRSE</sequence>
<feature type="compositionally biased region" description="Basic and acidic residues" evidence="1">
    <location>
        <begin position="9"/>
        <end position="20"/>
    </location>
</feature>